<evidence type="ECO:0000313" key="1">
    <source>
        <dbReference type="EMBL" id="MDX3705839.1"/>
    </source>
</evidence>
<dbReference type="RefSeq" id="WP_319063533.1">
    <property type="nucleotide sequence ID" value="NZ_JARAYT010000033.1"/>
</dbReference>
<dbReference type="EMBL" id="JARAYU010000021">
    <property type="protein sequence ID" value="MDX3705839.1"/>
    <property type="molecule type" value="Genomic_DNA"/>
</dbReference>
<proteinExistence type="predicted"/>
<evidence type="ECO:0000313" key="2">
    <source>
        <dbReference type="Proteomes" id="UP001271274"/>
    </source>
</evidence>
<accession>A0ABU4NTX5</accession>
<protein>
    <submittedName>
        <fullName evidence="1">Uncharacterized protein</fullName>
    </submittedName>
</protein>
<organism evidence="1 2">
    <name type="scientific">Streptomyces europaeiscabiei</name>
    <dbReference type="NCBI Taxonomy" id="146819"/>
    <lineage>
        <taxon>Bacteria</taxon>
        <taxon>Bacillati</taxon>
        <taxon>Actinomycetota</taxon>
        <taxon>Actinomycetes</taxon>
        <taxon>Kitasatosporales</taxon>
        <taxon>Streptomycetaceae</taxon>
        <taxon>Streptomyces</taxon>
    </lineage>
</organism>
<name>A0ABU4NTX5_9ACTN</name>
<comment type="caution">
    <text evidence="1">The sequence shown here is derived from an EMBL/GenBank/DDBJ whole genome shotgun (WGS) entry which is preliminary data.</text>
</comment>
<dbReference type="Proteomes" id="UP001271274">
    <property type="component" value="Unassembled WGS sequence"/>
</dbReference>
<sequence length="109" mass="11569">MDRGQGAGDVQEPVRLGAADAELRVAVRLPVAVSERHPDAGGVRVADPGGEHRRGAPEVVHRLAQPGRHLPGLHRAQRRPRRFGDVVLVLVVLAHDSIVLRGGGPDQGV</sequence>
<reference evidence="1 2" key="1">
    <citation type="journal article" date="2023" name="Microb. Genom.">
        <title>Mesoterricola silvestris gen. nov., sp. nov., Mesoterricola sediminis sp. nov., Geothrix oryzae sp. nov., Geothrix edaphica sp. nov., Geothrix rubra sp. nov., and Geothrix limicola sp. nov., six novel members of Acidobacteriota isolated from soils.</title>
        <authorList>
            <person name="Weisberg A.J."/>
            <person name="Pearce E."/>
            <person name="Kramer C.G."/>
            <person name="Chang J.H."/>
            <person name="Clarke C.R."/>
        </authorList>
    </citation>
    <scope>NUCLEOTIDE SEQUENCE [LARGE SCALE GENOMIC DNA]</scope>
    <source>
        <strain evidence="1 2">ID09-01A</strain>
    </source>
</reference>
<gene>
    <name evidence="1" type="ORF">PV662_40125</name>
</gene>
<keyword evidence="2" id="KW-1185">Reference proteome</keyword>